<dbReference type="EMBL" id="CYKH01000977">
    <property type="protein sequence ID" value="CUG74970.1"/>
    <property type="molecule type" value="Genomic_DNA"/>
</dbReference>
<evidence type="ECO:0000256" key="1">
    <source>
        <dbReference type="SAM" id="MobiDB-lite"/>
    </source>
</evidence>
<gene>
    <name evidence="2" type="ORF">BSAL_84605</name>
</gene>
<feature type="region of interest" description="Disordered" evidence="1">
    <location>
        <begin position="704"/>
        <end position="749"/>
    </location>
</feature>
<feature type="region of interest" description="Disordered" evidence="1">
    <location>
        <begin position="393"/>
        <end position="430"/>
    </location>
</feature>
<feature type="region of interest" description="Disordered" evidence="1">
    <location>
        <begin position="803"/>
        <end position="846"/>
    </location>
</feature>
<feature type="region of interest" description="Disordered" evidence="1">
    <location>
        <begin position="220"/>
        <end position="256"/>
    </location>
</feature>
<feature type="compositionally biased region" description="Polar residues" evidence="1">
    <location>
        <begin position="170"/>
        <end position="188"/>
    </location>
</feature>
<dbReference type="OMA" id="THEHRRE"/>
<feature type="compositionally biased region" description="Low complexity" evidence="1">
    <location>
        <begin position="117"/>
        <end position="126"/>
    </location>
</feature>
<feature type="compositionally biased region" description="Pro residues" evidence="1">
    <location>
        <begin position="563"/>
        <end position="573"/>
    </location>
</feature>
<feature type="compositionally biased region" description="Low complexity" evidence="1">
    <location>
        <begin position="888"/>
        <end position="906"/>
    </location>
</feature>
<feature type="compositionally biased region" description="Basic and acidic residues" evidence="1">
    <location>
        <begin position="600"/>
        <end position="614"/>
    </location>
</feature>
<dbReference type="Proteomes" id="UP000051952">
    <property type="component" value="Unassembled WGS sequence"/>
</dbReference>
<organism evidence="2 3">
    <name type="scientific">Bodo saltans</name>
    <name type="common">Flagellated protozoan</name>
    <dbReference type="NCBI Taxonomy" id="75058"/>
    <lineage>
        <taxon>Eukaryota</taxon>
        <taxon>Discoba</taxon>
        <taxon>Euglenozoa</taxon>
        <taxon>Kinetoplastea</taxon>
        <taxon>Metakinetoplastina</taxon>
        <taxon>Eubodonida</taxon>
        <taxon>Bodonidae</taxon>
        <taxon>Bodo</taxon>
    </lineage>
</organism>
<feature type="region of interest" description="Disordered" evidence="1">
    <location>
        <begin position="1"/>
        <end position="208"/>
    </location>
</feature>
<feature type="compositionally biased region" description="Pro residues" evidence="1">
    <location>
        <begin position="988"/>
        <end position="1098"/>
    </location>
</feature>
<accession>A0A0S4J6Y5</accession>
<feature type="compositionally biased region" description="Polar residues" evidence="1">
    <location>
        <begin position="739"/>
        <end position="749"/>
    </location>
</feature>
<reference evidence="3" key="1">
    <citation type="submission" date="2015-09" db="EMBL/GenBank/DDBJ databases">
        <authorList>
            <consortium name="Pathogen Informatics"/>
        </authorList>
    </citation>
    <scope>NUCLEOTIDE SEQUENCE [LARGE SCALE GENOMIC DNA]</scope>
    <source>
        <strain evidence="3">Lake Konstanz</strain>
    </source>
</reference>
<name>A0A0S4J6Y5_BODSA</name>
<proteinExistence type="predicted"/>
<evidence type="ECO:0000313" key="3">
    <source>
        <dbReference type="Proteomes" id="UP000051952"/>
    </source>
</evidence>
<evidence type="ECO:0000313" key="2">
    <source>
        <dbReference type="EMBL" id="CUG74970.1"/>
    </source>
</evidence>
<dbReference type="VEuPathDB" id="TriTrypDB:BSAL_84605"/>
<feature type="compositionally biased region" description="Basic and acidic residues" evidence="1">
    <location>
        <begin position="73"/>
        <end position="86"/>
    </location>
</feature>
<feature type="compositionally biased region" description="Basic and acidic residues" evidence="1">
    <location>
        <begin position="139"/>
        <end position="158"/>
    </location>
</feature>
<feature type="compositionally biased region" description="Polar residues" evidence="1">
    <location>
        <begin position="914"/>
        <end position="925"/>
    </location>
</feature>
<dbReference type="AlphaFoldDB" id="A0A0S4J6Y5"/>
<feature type="compositionally biased region" description="Polar residues" evidence="1">
    <location>
        <begin position="47"/>
        <end position="63"/>
    </location>
</feature>
<keyword evidence="3" id="KW-1185">Reference proteome</keyword>
<sequence>MSVRRAPSPRGGDARYSNAAQPLATVNAARRTQYMHMDRSPDASSVRKLSTARSSPLPHSSDVTMRRVHGTMRPREQDRPSVHYDDPTTASFRQNGGVGGDRRSISNPNTNPYGHHSSSTPPSSTPQRRLWLYEQQRNGGEDEHHQRRRDARQDHHDVSEDDEAYIAKPAQQQRRLVSQEASYQFSGTTHEHRREEYAGDDDGSRYHHGSRMAQRVPIDLPFPNTSAQTSSTHRRYEGGDTAAAWDRTDAPPARNQQDQAALQRWAVEYARHAVGHQTAHLERELQDARSRIATLEGGGGDSAFPYPQGAGGGRGVQGFAPIVQSARANNASTSAATLYDAVTMGNIEATVILRTKTTRSSHVMEYERLPCSVTIAGPHRRLALDFTATTSSKRHHRHFQRPLSSRRDSSFYSDDDADDGGADTTDGGYPAASDIEEFFQSGLLMSAPFGEGGDREASSRLWNIDLQDVGEVRWADSKRMIEVRFIPIAVMSDATTGSHHHHTNNSFTGAFHHPQHQQHTEYRVLFLSCTSSMDHTRELFRALQHVSGEAQQDKRYATRRPSMSPPRHTPAPTHPNASVKRESTVQPEQHSQPPRPSQQAHREEPQRPPLGSERRAMTSALNAGDSAHEFVDSHQKPNIRSHNHLATAIPDTSSALQTAHTTTTNWTATSQLLSSRVVTAAAGIEEESALLAAVDALTRQHDEAQQLFTDNNTRDDTRGRGLFGEPQRHAAPGVAPSAHRSTPSSISNESVIKERLSPGISATPSAPFVVVPPVVPPAAVPQRSASEIAMVNRTYNEIFGSADEHHSSSSLTSGNGGGIPALPKHSSDIQSIIGGGRSSRSESRQPLSVEDAAFILGIDGSVAGGNGVVESLRSAKPPTGSSSFGLRTASSEPEASSSPLLTSPRPLHFHEQQQRPSVGSLSISPGTPPATSRPLASTITPHHATTGGGLFLSPDGAASPDQGAATGHSARIVSFADASEAPPTAGGAPPPPPPPAPPKKAAPPPPPPAKAAPPPAAVAPPAAAPPPPPAGVPPPPPPTKAAPPPPPPTKVAPPPPPASAPPPPPQGAPPPPPPPPGQKGPPPPPPPPGKKAPPPPPS</sequence>
<protein>
    <submittedName>
        <fullName evidence="2">Uncharacterized protein</fullName>
    </submittedName>
</protein>
<dbReference type="PRINTS" id="PR01217">
    <property type="entry name" value="PRICHEXTENSN"/>
</dbReference>
<feature type="region of interest" description="Disordered" evidence="1">
    <location>
        <begin position="545"/>
        <end position="614"/>
    </location>
</feature>
<feature type="region of interest" description="Disordered" evidence="1">
    <location>
        <begin position="869"/>
        <end position="1098"/>
    </location>
</feature>
<feature type="compositionally biased region" description="Basic and acidic residues" evidence="1">
    <location>
        <begin position="189"/>
        <end position="205"/>
    </location>
</feature>